<comment type="similarity">
    <text evidence="1">Belongs to the zeta toxin family.</text>
</comment>
<sequence>MTLASGGTGSLSFPTVASVLTGLQPASWSTEDAVRYETALEGAAQVIGFCAAADVRARGSWQRLQATWAVRRRALTPYAVDEVAAIYSDAEDLLAEALPPPQAQPAFDSDRVFRERIVPNELTGTPQRDPVVVMVSQPAVTALVRDLLDRRGQPVVISPDRYEPYHPDFWHPIDDEPRPAPDCSRWTDQAIEYARAQRFDVVLESSHEQVARDFKAAGYRVEVAIVATSDAAQRFGVLDRHLRALEAFGCGRLAEPITPEHHAVEQDADLIGVFRPNGELLYGNQRSPDGRWHRDPAAAEAIAAERDRQWSIVESRRFLEAVTAYERRGLSAPIPWVREKTVEGARAVLALAQPHLHPDAVAFHKATAGITD</sequence>
<dbReference type="EC" id="2.7.1.176" evidence="2"/>
<evidence type="ECO:0000256" key="2">
    <source>
        <dbReference type="ARBA" id="ARBA00011963"/>
    </source>
</evidence>
<dbReference type="Proteomes" id="UP001500363">
    <property type="component" value="Unassembled WGS sequence"/>
</dbReference>
<dbReference type="InterPro" id="IPR027417">
    <property type="entry name" value="P-loop_NTPase"/>
</dbReference>
<keyword evidence="4" id="KW-0067">ATP-binding</keyword>
<comment type="catalytic activity">
    <reaction evidence="6">
        <text>UDP-N-acetyl-alpha-D-glucosamine + ATP = UDP-N-acetyl-alpha-D-glucosamine 3'-phosphate + ADP + H(+)</text>
        <dbReference type="Rhea" id="RHEA:32671"/>
        <dbReference type="ChEBI" id="CHEBI:15378"/>
        <dbReference type="ChEBI" id="CHEBI:30616"/>
        <dbReference type="ChEBI" id="CHEBI:57705"/>
        <dbReference type="ChEBI" id="CHEBI:64353"/>
        <dbReference type="ChEBI" id="CHEBI:456216"/>
        <dbReference type="EC" id="2.7.1.176"/>
    </reaction>
</comment>
<accession>A0ABP4LA57</accession>
<evidence type="ECO:0000256" key="5">
    <source>
        <dbReference type="ARBA" id="ARBA00032897"/>
    </source>
</evidence>
<evidence type="ECO:0000256" key="1">
    <source>
        <dbReference type="ARBA" id="ARBA00009104"/>
    </source>
</evidence>
<dbReference type="Gene3D" id="3.40.50.300">
    <property type="entry name" value="P-loop containing nucleotide triphosphate hydrolases"/>
    <property type="match status" value="1"/>
</dbReference>
<gene>
    <name evidence="8" type="ORF">GCM10009741_19920</name>
</gene>
<name>A0ABP4LA57_9ACTN</name>
<protein>
    <recommendedName>
        <fullName evidence="5">UDP-N-acetylglucosamine kinase</fullName>
        <ecNumber evidence="2">2.7.1.176</ecNumber>
    </recommendedName>
    <alternativeName>
        <fullName evidence="5">UDP-N-acetylglucosamine kinase</fullName>
    </alternativeName>
</protein>
<comment type="caution">
    <text evidence="8">The sequence shown here is derived from an EMBL/GenBank/DDBJ whole genome shotgun (WGS) entry which is preliminary data.</text>
</comment>
<feature type="domain" description="Zeta toxin" evidence="7">
    <location>
        <begin position="139"/>
        <end position="253"/>
    </location>
</feature>
<keyword evidence="3" id="KW-0547">Nucleotide-binding</keyword>
<dbReference type="Pfam" id="PF06414">
    <property type="entry name" value="Zeta_toxin"/>
    <property type="match status" value="1"/>
</dbReference>
<evidence type="ECO:0000259" key="7">
    <source>
        <dbReference type="Pfam" id="PF06414"/>
    </source>
</evidence>
<dbReference type="EMBL" id="BAAANC010000001">
    <property type="protein sequence ID" value="GAA1519626.1"/>
    <property type="molecule type" value="Genomic_DNA"/>
</dbReference>
<evidence type="ECO:0000256" key="3">
    <source>
        <dbReference type="ARBA" id="ARBA00022741"/>
    </source>
</evidence>
<evidence type="ECO:0000313" key="9">
    <source>
        <dbReference type="Proteomes" id="UP001500363"/>
    </source>
</evidence>
<evidence type="ECO:0000256" key="6">
    <source>
        <dbReference type="ARBA" id="ARBA00048178"/>
    </source>
</evidence>
<evidence type="ECO:0000313" key="8">
    <source>
        <dbReference type="EMBL" id="GAA1519626.1"/>
    </source>
</evidence>
<organism evidence="8 9">
    <name type="scientific">Kribbella lupini</name>
    <dbReference type="NCBI Taxonomy" id="291602"/>
    <lineage>
        <taxon>Bacteria</taxon>
        <taxon>Bacillati</taxon>
        <taxon>Actinomycetota</taxon>
        <taxon>Actinomycetes</taxon>
        <taxon>Propionibacteriales</taxon>
        <taxon>Kribbellaceae</taxon>
        <taxon>Kribbella</taxon>
    </lineage>
</organism>
<proteinExistence type="inferred from homology"/>
<keyword evidence="9" id="KW-1185">Reference proteome</keyword>
<reference evidence="9" key="1">
    <citation type="journal article" date="2019" name="Int. J. Syst. Evol. Microbiol.">
        <title>The Global Catalogue of Microorganisms (GCM) 10K type strain sequencing project: providing services to taxonomists for standard genome sequencing and annotation.</title>
        <authorList>
            <consortium name="The Broad Institute Genomics Platform"/>
            <consortium name="The Broad Institute Genome Sequencing Center for Infectious Disease"/>
            <person name="Wu L."/>
            <person name="Ma J."/>
        </authorList>
    </citation>
    <scope>NUCLEOTIDE SEQUENCE [LARGE SCALE GENOMIC DNA]</scope>
    <source>
        <strain evidence="9">JCM 14303</strain>
    </source>
</reference>
<evidence type="ECO:0000256" key="4">
    <source>
        <dbReference type="ARBA" id="ARBA00022840"/>
    </source>
</evidence>
<dbReference type="InterPro" id="IPR010488">
    <property type="entry name" value="Zeta_toxin_domain"/>
</dbReference>